<keyword evidence="5 7" id="KW-1133">Transmembrane helix</keyword>
<dbReference type="EMBL" id="CP139487">
    <property type="protein sequence ID" value="WPU65979.1"/>
    <property type="molecule type" value="Genomic_DNA"/>
</dbReference>
<dbReference type="InterPro" id="IPR045621">
    <property type="entry name" value="BPD_transp_1_N"/>
</dbReference>
<feature type="transmembrane region" description="Helical" evidence="7">
    <location>
        <begin position="99"/>
        <end position="123"/>
    </location>
</feature>
<sequence>MIKYIIRRLLNLIPVLLGVSFIIFVLFNLVSGDPTAVLLGKNATAKQMAELREQLGLNKPLFDQYLDVVKSAFTFDFGRSWATKQEITYMIKQGAYPSMVLTVPAFIIATIFSLIISLVVAFYRGKGIDLFVRILCIAGVSVSALAYILGFQYLFAYKLGWFEISGFEYGFPDFVPYIALPAIIWILLSLGPDVRFFRTIMLDEIYQDYVRTARAKGLSEVVILLKHVLRNALIPIITYVVIQIPSLILGALLLENFFSIPGLGGITLNALNSSDFPVIKAMAILSSVLYIVMSLVTDILYTLADPRVKLK</sequence>
<proteinExistence type="inferred from homology"/>
<dbReference type="InterPro" id="IPR035906">
    <property type="entry name" value="MetI-like_sf"/>
</dbReference>
<evidence type="ECO:0000256" key="5">
    <source>
        <dbReference type="ARBA" id="ARBA00022989"/>
    </source>
</evidence>
<dbReference type="RefSeq" id="WP_321397554.1">
    <property type="nucleotide sequence ID" value="NZ_CP139487.1"/>
</dbReference>
<feature type="transmembrane region" description="Helical" evidence="7">
    <location>
        <begin position="236"/>
        <end position="258"/>
    </location>
</feature>
<dbReference type="GO" id="GO:0005886">
    <property type="term" value="C:plasma membrane"/>
    <property type="evidence" value="ECO:0007669"/>
    <property type="project" value="UniProtKB-SubCell"/>
</dbReference>
<dbReference type="PANTHER" id="PTHR43163:SF6">
    <property type="entry name" value="DIPEPTIDE TRANSPORT SYSTEM PERMEASE PROTEIN DPPB-RELATED"/>
    <property type="match status" value="1"/>
</dbReference>
<dbReference type="KEGG" id="psti:SOO65_04400"/>
<keyword evidence="10" id="KW-1185">Reference proteome</keyword>
<comment type="subcellular location">
    <subcellularLocation>
        <location evidence="1 7">Cell membrane</location>
        <topology evidence="1 7">Multi-pass membrane protein</topology>
    </subcellularLocation>
</comment>
<evidence type="ECO:0000259" key="8">
    <source>
        <dbReference type="PROSITE" id="PS50928"/>
    </source>
</evidence>
<keyword evidence="2 7" id="KW-0813">Transport</keyword>
<dbReference type="AlphaFoldDB" id="A0AAX4HST8"/>
<keyword evidence="4 7" id="KW-0812">Transmembrane</keyword>
<feature type="transmembrane region" description="Helical" evidence="7">
    <location>
        <begin position="12"/>
        <end position="30"/>
    </location>
</feature>
<feature type="transmembrane region" description="Helical" evidence="7">
    <location>
        <begin position="174"/>
        <end position="191"/>
    </location>
</feature>
<evidence type="ECO:0000256" key="1">
    <source>
        <dbReference type="ARBA" id="ARBA00004651"/>
    </source>
</evidence>
<evidence type="ECO:0000256" key="3">
    <source>
        <dbReference type="ARBA" id="ARBA00022475"/>
    </source>
</evidence>
<keyword evidence="3" id="KW-1003">Cell membrane</keyword>
<evidence type="ECO:0000313" key="9">
    <source>
        <dbReference type="EMBL" id="WPU65979.1"/>
    </source>
</evidence>
<name>A0AAX4HST8_9BACT</name>
<dbReference type="Pfam" id="PF00528">
    <property type="entry name" value="BPD_transp_1"/>
    <property type="match status" value="1"/>
</dbReference>
<feature type="domain" description="ABC transmembrane type-1" evidence="8">
    <location>
        <begin position="95"/>
        <end position="297"/>
    </location>
</feature>
<feature type="transmembrane region" description="Helical" evidence="7">
    <location>
        <begin position="130"/>
        <end position="154"/>
    </location>
</feature>
<evidence type="ECO:0000313" key="10">
    <source>
        <dbReference type="Proteomes" id="UP001324634"/>
    </source>
</evidence>
<dbReference type="PROSITE" id="PS50928">
    <property type="entry name" value="ABC_TM1"/>
    <property type="match status" value="1"/>
</dbReference>
<dbReference type="Proteomes" id="UP001324634">
    <property type="component" value="Chromosome"/>
</dbReference>
<feature type="transmembrane region" description="Helical" evidence="7">
    <location>
        <begin position="278"/>
        <end position="301"/>
    </location>
</feature>
<dbReference type="GO" id="GO:0055085">
    <property type="term" value="P:transmembrane transport"/>
    <property type="evidence" value="ECO:0007669"/>
    <property type="project" value="InterPro"/>
</dbReference>
<comment type="similarity">
    <text evidence="7">Belongs to the binding-protein-dependent transport system permease family.</text>
</comment>
<evidence type="ECO:0000256" key="6">
    <source>
        <dbReference type="ARBA" id="ARBA00023136"/>
    </source>
</evidence>
<dbReference type="PANTHER" id="PTHR43163">
    <property type="entry name" value="DIPEPTIDE TRANSPORT SYSTEM PERMEASE PROTEIN DPPB-RELATED"/>
    <property type="match status" value="1"/>
</dbReference>
<protein>
    <submittedName>
        <fullName evidence="9">ABC transporter permease</fullName>
    </submittedName>
</protein>
<dbReference type="Gene3D" id="1.10.3720.10">
    <property type="entry name" value="MetI-like"/>
    <property type="match status" value="1"/>
</dbReference>
<evidence type="ECO:0000256" key="2">
    <source>
        <dbReference type="ARBA" id="ARBA00022448"/>
    </source>
</evidence>
<accession>A0AAX4HST8</accession>
<dbReference type="CDD" id="cd06261">
    <property type="entry name" value="TM_PBP2"/>
    <property type="match status" value="1"/>
</dbReference>
<evidence type="ECO:0000256" key="7">
    <source>
        <dbReference type="RuleBase" id="RU363032"/>
    </source>
</evidence>
<dbReference type="InterPro" id="IPR000515">
    <property type="entry name" value="MetI-like"/>
</dbReference>
<reference evidence="9 10" key="1">
    <citation type="submission" date="2023-11" db="EMBL/GenBank/DDBJ databases">
        <title>Peredibacter starrii A3.12.</title>
        <authorList>
            <person name="Mitchell R.J."/>
        </authorList>
    </citation>
    <scope>NUCLEOTIDE SEQUENCE [LARGE SCALE GENOMIC DNA]</scope>
    <source>
        <strain evidence="9 10">A3.12</strain>
    </source>
</reference>
<dbReference type="SUPFAM" id="SSF161098">
    <property type="entry name" value="MetI-like"/>
    <property type="match status" value="1"/>
</dbReference>
<evidence type="ECO:0000256" key="4">
    <source>
        <dbReference type="ARBA" id="ARBA00022692"/>
    </source>
</evidence>
<gene>
    <name evidence="9" type="ORF">SOO65_04400</name>
</gene>
<organism evidence="9 10">
    <name type="scientific">Peredibacter starrii</name>
    <dbReference type="NCBI Taxonomy" id="28202"/>
    <lineage>
        <taxon>Bacteria</taxon>
        <taxon>Pseudomonadati</taxon>
        <taxon>Bdellovibrionota</taxon>
        <taxon>Bacteriovoracia</taxon>
        <taxon>Bacteriovoracales</taxon>
        <taxon>Bacteriovoracaceae</taxon>
        <taxon>Peredibacter</taxon>
    </lineage>
</organism>
<keyword evidence="6 7" id="KW-0472">Membrane</keyword>
<dbReference type="Pfam" id="PF19300">
    <property type="entry name" value="BPD_transp_1_N"/>
    <property type="match status" value="1"/>
</dbReference>